<feature type="compositionally biased region" description="Polar residues" evidence="1">
    <location>
        <begin position="290"/>
        <end position="300"/>
    </location>
</feature>
<proteinExistence type="predicted"/>
<evidence type="ECO:0000313" key="5">
    <source>
        <dbReference type="Proteomes" id="UP000682733"/>
    </source>
</evidence>
<feature type="region of interest" description="Disordered" evidence="1">
    <location>
        <begin position="281"/>
        <end position="300"/>
    </location>
</feature>
<comment type="caution">
    <text evidence="4">The sequence shown here is derived from an EMBL/GenBank/DDBJ whole genome shotgun (WGS) entry which is preliminary data.</text>
</comment>
<name>A0A8S2I3C0_9BILA</name>
<evidence type="ECO:0000256" key="1">
    <source>
        <dbReference type="SAM" id="MobiDB-lite"/>
    </source>
</evidence>
<dbReference type="Gene3D" id="1.20.5.170">
    <property type="match status" value="1"/>
</dbReference>
<feature type="region of interest" description="Disordered" evidence="1">
    <location>
        <begin position="322"/>
        <end position="342"/>
    </location>
</feature>
<dbReference type="AlphaFoldDB" id="A0A8S2I3C0"/>
<dbReference type="InterPro" id="IPR046347">
    <property type="entry name" value="bZIP_sf"/>
</dbReference>
<dbReference type="GO" id="GO:0003700">
    <property type="term" value="F:DNA-binding transcription factor activity"/>
    <property type="evidence" value="ECO:0007669"/>
    <property type="project" value="InterPro"/>
</dbReference>
<organism evidence="4 5">
    <name type="scientific">Didymodactylos carnosus</name>
    <dbReference type="NCBI Taxonomy" id="1234261"/>
    <lineage>
        <taxon>Eukaryota</taxon>
        <taxon>Metazoa</taxon>
        <taxon>Spiralia</taxon>
        <taxon>Gnathifera</taxon>
        <taxon>Rotifera</taxon>
        <taxon>Eurotatoria</taxon>
        <taxon>Bdelloidea</taxon>
        <taxon>Philodinida</taxon>
        <taxon>Philodinidae</taxon>
        <taxon>Didymodactylos</taxon>
    </lineage>
</organism>
<dbReference type="Proteomes" id="UP000677228">
    <property type="component" value="Unassembled WGS sequence"/>
</dbReference>
<feature type="region of interest" description="Disordered" evidence="1">
    <location>
        <begin position="44"/>
        <end position="69"/>
    </location>
</feature>
<dbReference type="InterPro" id="IPR004827">
    <property type="entry name" value="bZIP"/>
</dbReference>
<feature type="compositionally biased region" description="Low complexity" evidence="1">
    <location>
        <begin position="153"/>
        <end position="166"/>
    </location>
</feature>
<evidence type="ECO:0000259" key="2">
    <source>
        <dbReference type="Pfam" id="PF07716"/>
    </source>
</evidence>
<dbReference type="EMBL" id="CAJOBA010004391">
    <property type="protein sequence ID" value="CAF3711714.1"/>
    <property type="molecule type" value="Genomic_DNA"/>
</dbReference>
<sequence length="357" mass="40238">MKILSNGTSVLNDNIKVPSRKLDTLLGQRRLQLLADAVEKVEYEDQKQQHLSSTSPSSTTSNDENYPQATESIESLTDSSLMLSLQQTQYDILLKYITETLQPKEHQQLDLRSIIQKHSANFSTPADECPLDFSKTKQDESHCSTESATDETLSLPSSVSSIDSPIKNSSSSTHAFMITNKNGKTTRPFKAYPKDPLSLPIGFYSPLAQRGANTTSENLLNVLASSDDDFSRRFRKRIQHAQERMVQRLTSKLDSPIKQEELNLISNLVTASPGMQIIQPPKKRHRSELSETVTQGPIQRQSSHITVDMCGDMLKDDAYRERRRKNNEAAKRSRDVRRSKLSARNKEILTCKAISKE</sequence>
<dbReference type="SUPFAM" id="SSF57959">
    <property type="entry name" value="Leucine zipper domain"/>
    <property type="match status" value="1"/>
</dbReference>
<accession>A0A8S2I3C0</accession>
<protein>
    <recommendedName>
        <fullName evidence="2">BZIP domain-containing protein</fullName>
    </recommendedName>
</protein>
<gene>
    <name evidence="3" type="ORF">OVA965_LOCUS11387</name>
    <name evidence="4" type="ORF">TMI583_LOCUS11387</name>
</gene>
<feature type="domain" description="BZIP" evidence="2">
    <location>
        <begin position="315"/>
        <end position="340"/>
    </location>
</feature>
<dbReference type="EMBL" id="CAJNOK010004388">
    <property type="protein sequence ID" value="CAF0936033.1"/>
    <property type="molecule type" value="Genomic_DNA"/>
</dbReference>
<evidence type="ECO:0000313" key="4">
    <source>
        <dbReference type="EMBL" id="CAF3711714.1"/>
    </source>
</evidence>
<dbReference type="Pfam" id="PF07716">
    <property type="entry name" value="bZIP_2"/>
    <property type="match status" value="1"/>
</dbReference>
<feature type="region of interest" description="Disordered" evidence="1">
    <location>
        <begin position="138"/>
        <end position="166"/>
    </location>
</feature>
<evidence type="ECO:0000313" key="3">
    <source>
        <dbReference type="EMBL" id="CAF0936033.1"/>
    </source>
</evidence>
<feature type="compositionally biased region" description="Low complexity" evidence="1">
    <location>
        <begin position="52"/>
        <end position="61"/>
    </location>
</feature>
<reference evidence="4" key="1">
    <citation type="submission" date="2021-02" db="EMBL/GenBank/DDBJ databases">
        <authorList>
            <person name="Nowell W R."/>
        </authorList>
    </citation>
    <scope>NUCLEOTIDE SEQUENCE</scope>
</reference>
<dbReference type="Proteomes" id="UP000682733">
    <property type="component" value="Unassembled WGS sequence"/>
</dbReference>